<reference evidence="5 6" key="1">
    <citation type="submission" date="2019-02" db="EMBL/GenBank/DDBJ databases">
        <title>Deep-cultivation of Planctomycetes and their phenomic and genomic characterization uncovers novel biology.</title>
        <authorList>
            <person name="Wiegand S."/>
            <person name="Jogler M."/>
            <person name="Boedeker C."/>
            <person name="Pinto D."/>
            <person name="Vollmers J."/>
            <person name="Rivas-Marin E."/>
            <person name="Kohn T."/>
            <person name="Peeters S.H."/>
            <person name="Heuer A."/>
            <person name="Rast P."/>
            <person name="Oberbeckmann S."/>
            <person name="Bunk B."/>
            <person name="Jeske O."/>
            <person name="Meyerdierks A."/>
            <person name="Storesund J.E."/>
            <person name="Kallscheuer N."/>
            <person name="Luecker S."/>
            <person name="Lage O.M."/>
            <person name="Pohl T."/>
            <person name="Merkel B.J."/>
            <person name="Hornburger P."/>
            <person name="Mueller R.-W."/>
            <person name="Bruemmer F."/>
            <person name="Labrenz M."/>
            <person name="Spormann A.M."/>
            <person name="Op Den Camp H."/>
            <person name="Overmann J."/>
            <person name="Amann R."/>
            <person name="Jetten M.S.M."/>
            <person name="Mascher T."/>
            <person name="Medema M.H."/>
            <person name="Devos D.P."/>
            <person name="Kaster A.-K."/>
            <person name="Ovreas L."/>
            <person name="Rohde M."/>
            <person name="Galperin M.Y."/>
            <person name="Jogler C."/>
        </authorList>
    </citation>
    <scope>NUCLEOTIDE SEQUENCE [LARGE SCALE GENOMIC DNA]</scope>
    <source>
        <strain evidence="5 6">Pla22</strain>
    </source>
</reference>
<sequence>MIMSVPNPRTMICSGCGKKFRIDQTLTPPFCSEQCQMADLNRWLSEEISVPHEGGNPGQSPKEIRFDDDDDEDE</sequence>
<organism evidence="5 6">
    <name type="scientific">Rubripirellula amarantea</name>
    <dbReference type="NCBI Taxonomy" id="2527999"/>
    <lineage>
        <taxon>Bacteria</taxon>
        <taxon>Pseudomonadati</taxon>
        <taxon>Planctomycetota</taxon>
        <taxon>Planctomycetia</taxon>
        <taxon>Pirellulales</taxon>
        <taxon>Pirellulaceae</taxon>
        <taxon>Rubripirellula</taxon>
    </lineage>
</organism>
<feature type="binding site" evidence="3">
    <location>
        <position position="13"/>
    </location>
    <ligand>
        <name>Zn(2+)</name>
        <dbReference type="ChEBI" id="CHEBI:29105"/>
    </ligand>
</feature>
<comment type="subunit">
    <text evidence="3">Interacts with GyrB.</text>
</comment>
<evidence type="ECO:0000256" key="4">
    <source>
        <dbReference type="SAM" id="MobiDB-lite"/>
    </source>
</evidence>
<comment type="cofactor">
    <cofactor evidence="3">
        <name>Zn(2+)</name>
        <dbReference type="ChEBI" id="CHEBI:29105"/>
    </cofactor>
    <text evidence="3">Binds 1 zinc ion.</text>
</comment>
<evidence type="ECO:0000256" key="1">
    <source>
        <dbReference type="ARBA" id="ARBA00022723"/>
    </source>
</evidence>
<feature type="binding site" evidence="3">
    <location>
        <position position="35"/>
    </location>
    <ligand>
        <name>Zn(2+)</name>
        <dbReference type="ChEBI" id="CHEBI:29105"/>
    </ligand>
</feature>
<protein>
    <recommendedName>
        <fullName evidence="3">DNA gyrase inhibitor YacG</fullName>
    </recommendedName>
</protein>
<gene>
    <name evidence="3" type="primary">yacG</name>
    <name evidence="5" type="ORF">Pla22_21780</name>
</gene>
<dbReference type="InterPro" id="IPR013088">
    <property type="entry name" value="Znf_NHR/GATA"/>
</dbReference>
<feature type="binding site" evidence="3">
    <location>
        <position position="16"/>
    </location>
    <ligand>
        <name>Zn(2+)</name>
        <dbReference type="ChEBI" id="CHEBI:29105"/>
    </ligand>
</feature>
<dbReference type="OrthoDB" id="9809663at2"/>
<feature type="region of interest" description="Disordered" evidence="4">
    <location>
        <begin position="49"/>
        <end position="74"/>
    </location>
</feature>
<proteinExistence type="inferred from homology"/>
<dbReference type="GO" id="GO:0006355">
    <property type="term" value="P:regulation of DNA-templated transcription"/>
    <property type="evidence" value="ECO:0007669"/>
    <property type="project" value="InterPro"/>
</dbReference>
<comment type="function">
    <text evidence="3">Inhibits all the catalytic activities of DNA gyrase by preventing its interaction with DNA. Acts by binding directly to the C-terminal domain of GyrB, which probably disrupts DNA binding by the gyrase.</text>
</comment>
<dbReference type="PANTHER" id="PTHR36150">
    <property type="entry name" value="DNA GYRASE INHIBITOR YACG"/>
    <property type="match status" value="1"/>
</dbReference>
<keyword evidence="1 3" id="KW-0479">Metal-binding</keyword>
<feature type="binding site" evidence="3">
    <location>
        <position position="31"/>
    </location>
    <ligand>
        <name>Zn(2+)</name>
        <dbReference type="ChEBI" id="CHEBI:29105"/>
    </ligand>
</feature>
<dbReference type="GO" id="GO:0008657">
    <property type="term" value="F:DNA topoisomerase type II (double strand cut, ATP-hydrolyzing) inhibitor activity"/>
    <property type="evidence" value="ECO:0007669"/>
    <property type="project" value="UniProtKB-UniRule"/>
</dbReference>
<accession>A0A5C5WVG6</accession>
<dbReference type="Gene3D" id="3.30.50.10">
    <property type="entry name" value="Erythroid Transcription Factor GATA-1, subunit A"/>
    <property type="match status" value="1"/>
</dbReference>
<keyword evidence="6" id="KW-1185">Reference proteome</keyword>
<dbReference type="InterPro" id="IPR005584">
    <property type="entry name" value="DNA_gyrase_inhibitor_YacG"/>
</dbReference>
<evidence type="ECO:0000313" key="6">
    <source>
        <dbReference type="Proteomes" id="UP000316598"/>
    </source>
</evidence>
<dbReference type="SUPFAM" id="SSF57716">
    <property type="entry name" value="Glucocorticoid receptor-like (DNA-binding domain)"/>
    <property type="match status" value="1"/>
</dbReference>
<dbReference type="Pfam" id="PF03884">
    <property type="entry name" value="YacG"/>
    <property type="match status" value="1"/>
</dbReference>
<evidence type="ECO:0000256" key="2">
    <source>
        <dbReference type="ARBA" id="ARBA00022833"/>
    </source>
</evidence>
<comment type="similarity">
    <text evidence="3">Belongs to the DNA gyrase inhibitor YacG family.</text>
</comment>
<name>A0A5C5WVG6_9BACT</name>
<dbReference type="PANTHER" id="PTHR36150:SF1">
    <property type="entry name" value="DNA GYRASE INHIBITOR YACG"/>
    <property type="match status" value="1"/>
</dbReference>
<dbReference type="GO" id="GO:0008270">
    <property type="term" value="F:zinc ion binding"/>
    <property type="evidence" value="ECO:0007669"/>
    <property type="project" value="UniProtKB-UniRule"/>
</dbReference>
<dbReference type="EMBL" id="SJPI01000001">
    <property type="protein sequence ID" value="TWT54530.1"/>
    <property type="molecule type" value="Genomic_DNA"/>
</dbReference>
<dbReference type="AlphaFoldDB" id="A0A5C5WVG6"/>
<dbReference type="HAMAP" id="MF_00649">
    <property type="entry name" value="DNA_gyrase_inhibitor_YacG"/>
    <property type="match status" value="1"/>
</dbReference>
<evidence type="ECO:0000313" key="5">
    <source>
        <dbReference type="EMBL" id="TWT54530.1"/>
    </source>
</evidence>
<dbReference type="Proteomes" id="UP000316598">
    <property type="component" value="Unassembled WGS sequence"/>
</dbReference>
<keyword evidence="2 3" id="KW-0862">Zinc</keyword>
<evidence type="ECO:0000256" key="3">
    <source>
        <dbReference type="HAMAP-Rule" id="MF_00649"/>
    </source>
</evidence>
<comment type="caution">
    <text evidence="5">The sequence shown here is derived from an EMBL/GenBank/DDBJ whole genome shotgun (WGS) entry which is preliminary data.</text>
</comment>